<evidence type="ECO:0000256" key="12">
    <source>
        <dbReference type="RuleBase" id="RU003357"/>
    </source>
</evidence>
<dbReference type="AlphaFoldDB" id="A0A2D2B042"/>
<dbReference type="KEGG" id="cmb:CSW64_15020"/>
<evidence type="ECO:0000256" key="6">
    <source>
        <dbReference type="ARBA" id="ARBA00023004"/>
    </source>
</evidence>
<evidence type="ECO:0000256" key="13">
    <source>
        <dbReference type="SAM" id="SignalP"/>
    </source>
</evidence>
<organism evidence="15 16">
    <name type="scientific">Caulobacter mirabilis</name>
    <dbReference type="NCBI Taxonomy" id="69666"/>
    <lineage>
        <taxon>Bacteria</taxon>
        <taxon>Pseudomonadati</taxon>
        <taxon>Pseudomonadota</taxon>
        <taxon>Alphaproteobacteria</taxon>
        <taxon>Caulobacterales</taxon>
        <taxon>Caulobacteraceae</taxon>
        <taxon>Caulobacter</taxon>
    </lineage>
</organism>
<keyword evidence="16" id="KW-1185">Reference proteome</keyword>
<keyword evidence="8 12" id="KW-0798">TonB box</keyword>
<protein>
    <submittedName>
        <fullName evidence="15">TonB-denpendent receptor</fullName>
    </submittedName>
</protein>
<evidence type="ECO:0000313" key="15">
    <source>
        <dbReference type="EMBL" id="ATQ43614.1"/>
    </source>
</evidence>
<keyword evidence="6" id="KW-0408">Iron</keyword>
<keyword evidence="2 11" id="KW-0813">Transport</keyword>
<dbReference type="RefSeq" id="WP_099622863.1">
    <property type="nucleotide sequence ID" value="NZ_CP024201.1"/>
</dbReference>
<feature type="domain" description="Secretin/TonB short N-terminal" evidence="14">
    <location>
        <begin position="61"/>
        <end position="112"/>
    </location>
</feature>
<dbReference type="Pfam" id="PF07715">
    <property type="entry name" value="Plug"/>
    <property type="match status" value="1"/>
</dbReference>
<keyword evidence="4" id="KW-0410">Iron transport</keyword>
<proteinExistence type="inferred from homology"/>
<evidence type="ECO:0000313" key="16">
    <source>
        <dbReference type="Proteomes" id="UP000228945"/>
    </source>
</evidence>
<name>A0A2D2B042_9CAUL</name>
<dbReference type="SUPFAM" id="SSF56935">
    <property type="entry name" value="Porins"/>
    <property type="match status" value="1"/>
</dbReference>
<feature type="signal peptide" evidence="13">
    <location>
        <begin position="1"/>
        <end position="34"/>
    </location>
</feature>
<dbReference type="Proteomes" id="UP000228945">
    <property type="component" value="Chromosome"/>
</dbReference>
<keyword evidence="7" id="KW-0406">Ion transport</keyword>
<dbReference type="InterPro" id="IPR000531">
    <property type="entry name" value="Beta-barrel_TonB"/>
</dbReference>
<keyword evidence="15" id="KW-0675">Receptor</keyword>
<dbReference type="PANTHER" id="PTHR32552">
    <property type="entry name" value="FERRICHROME IRON RECEPTOR-RELATED"/>
    <property type="match status" value="1"/>
</dbReference>
<evidence type="ECO:0000256" key="10">
    <source>
        <dbReference type="ARBA" id="ARBA00023237"/>
    </source>
</evidence>
<dbReference type="EMBL" id="CP024201">
    <property type="protein sequence ID" value="ATQ43614.1"/>
    <property type="molecule type" value="Genomic_DNA"/>
</dbReference>
<keyword evidence="10 11" id="KW-0998">Cell outer membrane</keyword>
<keyword evidence="13" id="KW-0732">Signal</keyword>
<evidence type="ECO:0000256" key="1">
    <source>
        <dbReference type="ARBA" id="ARBA00004571"/>
    </source>
</evidence>
<sequence>MKTTDHSRRRATLLARAAAPAIALALFAAGGVQAQEAARTFQIPAQPLSEALLQFSKQADVDVIAPGGLTQGKTARPVSGAMTPTEALDRMLEGAGLKAVRSPSGGLMLVEAAGPQSASADPGATPTAVVEELIVTAQKKEESIQDVPIAVSAFSGESLDERKIEGGSELLRAVPNVTFSKANFSMYNFSIRGIGTKAISASTDPAVAVSFNNTPLIRNRLFESEFFDVQRVEVLRGPQGTLYGRNATGGVVNMLPTMPTSVFEGEFRGEIGNFDTRRMGGFVNVPVGDTLAVRVAGAMTQRDGFDYNTVTQKNVNGRDLWSVRAIAEWEPTDSFKANFIWQHFEEDDDRSRTGKQLCTRDPSRETYNGVALPTLLQGRFSQGCKPGSLYSDDAYGAPNASGLSYIIAGGMAVTMGVRPGTFEQQYGFKLGDPFANVRQSRNLREIATNYDPVFRAKNDLYQLNLEWEITDGLTLISQTAYAKDDYYSSQDFFRFVSAPIFNDSNGLVSAFTGQPMGQQHGSPGGVFVDPQLGASRGLLSADLNRSRNEQWSQEFRLQSSFDGPFNFSVGANYLHFESQDDYFVFNNAFSFIAYNLYNRPETDHQPCPPGTTSRDCVYVDPNPIGSLDELGHNYFLSRNIVETKSWALFGEAYWNVSDTVKITAGLRFTRDVKTATPIPSQLLLGGAPDIGTSGGFVNAGYPADPPIKQRWSEPTGRLVVDWKPDLSFTDDTLVYASLSRGYKGGGSNPPRPGLNPRVVQFQPLPATFDPEYVNAIEIGTKNILDGGKLTLNATAFYYDYKDYQVSQIVDRISLNENFDARTWGLEFEAAWRPTPALRIDGSLGYLNTRIGKGAKSIDVMNRTQGNPDWVLLRPWIQVPSNCIAPKKHVDAIMSSPFLDGLGINALAALCGGSKDTGTFNPSVDGFPMNLFFGFTYDPLTEAPNGGRGFAQDLEGNELPNAPELTFNLGAQYTFFLDDWNLTLRGDYYRQSESFARVYNTEYDRLKAWDNVNLALTLRKPDADLMFQVYVKNAFDKTPITDAFTNSDDAGLTTNVFTLDPRIIGVNVTKGF</sequence>
<keyword evidence="5 11" id="KW-0812">Transmembrane</keyword>
<evidence type="ECO:0000256" key="2">
    <source>
        <dbReference type="ARBA" id="ARBA00022448"/>
    </source>
</evidence>
<dbReference type="InterPro" id="IPR039426">
    <property type="entry name" value="TonB-dep_rcpt-like"/>
</dbReference>
<dbReference type="OrthoDB" id="9760333at2"/>
<evidence type="ECO:0000256" key="3">
    <source>
        <dbReference type="ARBA" id="ARBA00022452"/>
    </source>
</evidence>
<evidence type="ECO:0000256" key="8">
    <source>
        <dbReference type="ARBA" id="ARBA00023077"/>
    </source>
</evidence>
<accession>A0A2D2B042</accession>
<dbReference type="PANTHER" id="PTHR32552:SF81">
    <property type="entry name" value="TONB-DEPENDENT OUTER MEMBRANE RECEPTOR"/>
    <property type="match status" value="1"/>
</dbReference>
<dbReference type="InterPro" id="IPR036942">
    <property type="entry name" value="Beta-barrel_TonB_sf"/>
</dbReference>
<dbReference type="GO" id="GO:0009279">
    <property type="term" value="C:cell outer membrane"/>
    <property type="evidence" value="ECO:0007669"/>
    <property type="project" value="UniProtKB-SubCell"/>
</dbReference>
<evidence type="ECO:0000256" key="11">
    <source>
        <dbReference type="PROSITE-ProRule" id="PRU01360"/>
    </source>
</evidence>
<dbReference type="InterPro" id="IPR011662">
    <property type="entry name" value="Secretin/TonB_short_N"/>
</dbReference>
<comment type="similarity">
    <text evidence="11 12">Belongs to the TonB-dependent receptor family.</text>
</comment>
<dbReference type="Pfam" id="PF00593">
    <property type="entry name" value="TonB_dep_Rec_b-barrel"/>
    <property type="match status" value="2"/>
</dbReference>
<feature type="chain" id="PRO_5016276853" evidence="13">
    <location>
        <begin position="35"/>
        <end position="1071"/>
    </location>
</feature>
<evidence type="ECO:0000256" key="4">
    <source>
        <dbReference type="ARBA" id="ARBA00022496"/>
    </source>
</evidence>
<keyword evidence="3 11" id="KW-1134">Transmembrane beta strand</keyword>
<gene>
    <name evidence="15" type="ORF">CSW64_15020</name>
</gene>
<keyword evidence="9 11" id="KW-0472">Membrane</keyword>
<evidence type="ECO:0000259" key="14">
    <source>
        <dbReference type="SMART" id="SM00965"/>
    </source>
</evidence>
<dbReference type="SMART" id="SM00965">
    <property type="entry name" value="STN"/>
    <property type="match status" value="1"/>
</dbReference>
<dbReference type="Gene3D" id="3.55.50.30">
    <property type="match status" value="1"/>
</dbReference>
<dbReference type="InterPro" id="IPR012910">
    <property type="entry name" value="Plug_dom"/>
</dbReference>
<evidence type="ECO:0000256" key="7">
    <source>
        <dbReference type="ARBA" id="ARBA00023065"/>
    </source>
</evidence>
<comment type="subcellular location">
    <subcellularLocation>
        <location evidence="1 11">Cell outer membrane</location>
        <topology evidence="1 11">Multi-pass membrane protein</topology>
    </subcellularLocation>
</comment>
<dbReference type="Gene3D" id="2.40.170.20">
    <property type="entry name" value="TonB-dependent receptor, beta-barrel domain"/>
    <property type="match status" value="3"/>
</dbReference>
<evidence type="ECO:0000256" key="9">
    <source>
        <dbReference type="ARBA" id="ARBA00023136"/>
    </source>
</evidence>
<dbReference type="GO" id="GO:0006826">
    <property type="term" value="P:iron ion transport"/>
    <property type="evidence" value="ECO:0007669"/>
    <property type="project" value="UniProtKB-KW"/>
</dbReference>
<reference evidence="15 16" key="1">
    <citation type="submission" date="2017-10" db="EMBL/GenBank/DDBJ databases">
        <title>Genome sequence of Caulobacter mirabilis FWC38.</title>
        <authorList>
            <person name="Fiebig A."/>
            <person name="Crosson S."/>
        </authorList>
    </citation>
    <scope>NUCLEOTIDE SEQUENCE [LARGE SCALE GENOMIC DNA]</scope>
    <source>
        <strain evidence="15 16">FWC 38</strain>
    </source>
</reference>
<dbReference type="PROSITE" id="PS52016">
    <property type="entry name" value="TONB_DEPENDENT_REC_3"/>
    <property type="match status" value="1"/>
</dbReference>
<evidence type="ECO:0000256" key="5">
    <source>
        <dbReference type="ARBA" id="ARBA00022692"/>
    </source>
</evidence>